<dbReference type="GO" id="GO:0016715">
    <property type="term" value="F:oxidoreductase activity, acting on paired donors, with incorporation or reduction of molecular oxygen, reduced ascorbate as one donor, and incorporation of one atom of oxygen"/>
    <property type="evidence" value="ECO:0007669"/>
    <property type="project" value="InterPro"/>
</dbReference>
<dbReference type="AlphaFoldDB" id="A0A5S9F1Q9"/>
<dbReference type="EMBL" id="AP019860">
    <property type="protein sequence ID" value="BBM81669.1"/>
    <property type="molecule type" value="Genomic_DNA"/>
</dbReference>
<evidence type="ECO:0000259" key="3">
    <source>
        <dbReference type="Pfam" id="PF00578"/>
    </source>
</evidence>
<feature type="domain" description="Copper type II ascorbate-dependent monooxygenase C-terminal" evidence="4">
    <location>
        <begin position="454"/>
        <end position="586"/>
    </location>
</feature>
<keyword evidence="2" id="KW-0812">Transmembrane</keyword>
<feature type="transmembrane region" description="Helical" evidence="2">
    <location>
        <begin position="592"/>
        <end position="610"/>
    </location>
</feature>
<dbReference type="GO" id="GO:0016853">
    <property type="term" value="F:isomerase activity"/>
    <property type="evidence" value="ECO:0007669"/>
    <property type="project" value="UniProtKB-KW"/>
</dbReference>
<evidence type="ECO:0000256" key="2">
    <source>
        <dbReference type="SAM" id="Phobius"/>
    </source>
</evidence>
<feature type="domain" description="Alkyl hydroperoxide reductase subunit C/ Thiol specific antioxidant" evidence="3">
    <location>
        <begin position="40"/>
        <end position="152"/>
    </location>
</feature>
<dbReference type="KEGG" id="uam:UABAM_00008"/>
<name>A0A5S9F1Q9_UABAM</name>
<keyword evidence="6" id="KW-1185">Reference proteome</keyword>
<evidence type="ECO:0000256" key="1">
    <source>
        <dbReference type="ARBA" id="ARBA00023157"/>
    </source>
</evidence>
<organism evidence="5 6">
    <name type="scientific">Uabimicrobium amorphum</name>
    <dbReference type="NCBI Taxonomy" id="2596890"/>
    <lineage>
        <taxon>Bacteria</taxon>
        <taxon>Pseudomonadati</taxon>
        <taxon>Planctomycetota</taxon>
        <taxon>Candidatus Uabimicrobiia</taxon>
        <taxon>Candidatus Uabimicrobiales</taxon>
        <taxon>Candidatus Uabimicrobiaceae</taxon>
        <taxon>Candidatus Uabimicrobium</taxon>
    </lineage>
</organism>
<proteinExistence type="predicted"/>
<dbReference type="SUPFAM" id="SSF52833">
    <property type="entry name" value="Thioredoxin-like"/>
    <property type="match status" value="1"/>
</dbReference>
<reference evidence="5 6" key="1">
    <citation type="submission" date="2019-08" db="EMBL/GenBank/DDBJ databases">
        <title>Complete genome sequence of Candidatus Uab amorphum.</title>
        <authorList>
            <person name="Shiratori T."/>
            <person name="Suzuki S."/>
            <person name="Kakizawa Y."/>
            <person name="Ishida K."/>
        </authorList>
    </citation>
    <scope>NUCLEOTIDE SEQUENCE [LARGE SCALE GENOMIC DNA]</scope>
    <source>
        <strain evidence="5 6">SRT547</strain>
    </source>
</reference>
<dbReference type="Gene3D" id="2.60.120.310">
    <property type="entry name" value="Copper type II, ascorbate-dependent monooxygenase, N-terminal domain"/>
    <property type="match status" value="1"/>
</dbReference>
<dbReference type="InterPro" id="IPR047262">
    <property type="entry name" value="PRX-like1"/>
</dbReference>
<dbReference type="GO" id="GO:0005507">
    <property type="term" value="F:copper ion binding"/>
    <property type="evidence" value="ECO:0007669"/>
    <property type="project" value="InterPro"/>
</dbReference>
<accession>A0A5S9F1Q9</accession>
<protein>
    <submittedName>
        <fullName evidence="5">Thiol-disulfide isomerase</fullName>
    </submittedName>
</protein>
<keyword evidence="5" id="KW-0413">Isomerase</keyword>
<gene>
    <name evidence="5" type="ORF">UABAM_00008</name>
</gene>
<evidence type="ECO:0000313" key="5">
    <source>
        <dbReference type="EMBL" id="BBM81669.1"/>
    </source>
</evidence>
<dbReference type="SUPFAM" id="SSF49742">
    <property type="entry name" value="PHM/PNGase F"/>
    <property type="match status" value="2"/>
</dbReference>
<dbReference type="Proteomes" id="UP000326354">
    <property type="component" value="Chromosome"/>
</dbReference>
<dbReference type="Pfam" id="PF00578">
    <property type="entry name" value="AhpC-TSA"/>
    <property type="match status" value="1"/>
</dbReference>
<keyword evidence="2" id="KW-0472">Membrane</keyword>
<sequence length="616" mass="71815">MKYKGIDERFRMSKFKLELLLCIVFLSLISTKVCAETQYQLENFALLDHNGAYHELFEYKDKKAIVIYSHGVACPIVRHNVNALHDLQKKYQNTVQFLMINGNIQDELEDIQEEASTFNIKIPILHDPSQNVISLLQFQRTAQAIVILPHNWKIVYRGPVDDRLDYETQKSIAKNHFLRDALDTVLTNKTPQKQNRETKGCAITYHKDPAISFTKEIVPILKQRCIICHRKDGLAPWSMSSHKKIHGWSKMIREVVLTKRMPPWPADPTIGKFKFSNYLLPKEQRKLLKWIEQGCALDGEDKLKELVSVSRPKEEPDMVIPIPPQEIPATGVIPYRFANASIQLEKDVWVKKAEIIPGNKKVVHHVIGSIIFPKHFRSLRSKVDNAGFFASYIPGLTAEDFPNNSGVFLPKGTTFRFQIHYTPYGRKVVDRSQLHLYFHTTKPSSHVYIHLLHNKKFNIPPHTQNYKTQAQYTFREEVTLYSFLPHMHYRGRNVNLELQFPNGKKQQVLSVPKYEFNWQYFYHFQQPLSLPAGTIIRMKGSFDNSTRNKYDIDPSKTVKWGAQSWDEMFLGQFIYLKKNPGKYSFKMSKKRLAFYGIVISIILCIVIFFVKRYKFS</sequence>
<dbReference type="InterPro" id="IPR008977">
    <property type="entry name" value="PHM/PNGase_F_dom_sf"/>
</dbReference>
<dbReference type="PANTHER" id="PTHR43640:SF1">
    <property type="entry name" value="THIOREDOXIN-DEPENDENT PEROXIREDOXIN"/>
    <property type="match status" value="1"/>
</dbReference>
<evidence type="ECO:0000259" key="4">
    <source>
        <dbReference type="Pfam" id="PF03712"/>
    </source>
</evidence>
<dbReference type="InterPro" id="IPR014784">
    <property type="entry name" value="Cu2_ascorb_mOase-like_C"/>
</dbReference>
<dbReference type="InterPro" id="IPR024548">
    <property type="entry name" value="Cu2_monoox_C"/>
</dbReference>
<dbReference type="Gene3D" id="3.40.30.10">
    <property type="entry name" value="Glutaredoxin"/>
    <property type="match status" value="1"/>
</dbReference>
<dbReference type="InterPro" id="IPR036939">
    <property type="entry name" value="Cu2_ascorb_mOase_N_sf"/>
</dbReference>
<dbReference type="GO" id="GO:0016209">
    <property type="term" value="F:antioxidant activity"/>
    <property type="evidence" value="ECO:0007669"/>
    <property type="project" value="InterPro"/>
</dbReference>
<dbReference type="InterPro" id="IPR000866">
    <property type="entry name" value="AhpC/TSA"/>
</dbReference>
<keyword evidence="2" id="KW-1133">Transmembrane helix</keyword>
<dbReference type="Gene3D" id="2.60.120.230">
    <property type="match status" value="1"/>
</dbReference>
<keyword evidence="1" id="KW-1015">Disulfide bond</keyword>
<dbReference type="Pfam" id="PF03712">
    <property type="entry name" value="Cu2_monoox_C"/>
    <property type="match status" value="1"/>
</dbReference>
<dbReference type="InterPro" id="IPR036249">
    <property type="entry name" value="Thioredoxin-like_sf"/>
</dbReference>
<evidence type="ECO:0000313" key="6">
    <source>
        <dbReference type="Proteomes" id="UP000326354"/>
    </source>
</evidence>
<dbReference type="PANTHER" id="PTHR43640">
    <property type="entry name" value="OS07G0260300 PROTEIN"/>
    <property type="match status" value="1"/>
</dbReference>